<evidence type="ECO:0000256" key="1">
    <source>
        <dbReference type="SAM" id="SignalP"/>
    </source>
</evidence>
<dbReference type="AlphaFoldDB" id="A0A6V7VFI8"/>
<sequence length="257" mass="29055">MLFITIFLFLTLTTNILDAHNPICLENNCSSPATLLTKNNVDVDALLNAIDMPHCIWQCITNLRVEMTQFLLFNNTYEHFQNLCNESDKAKKCIHHGLCLSASIFDSVTSGIRSLCDGPKQHFIRKNEKCLRQNLDNLNQKCEQKCHLLNSIAEFSHRQDLKGHSIAHALELLSHMGGICSASNCFLPCFREELNKTCPRAGGVITDGLLRPFYQLANFIKKGGRGLRKIVKEKLPNECLFLTEKSSLDKIVNPNKH</sequence>
<evidence type="ECO:0000313" key="4">
    <source>
        <dbReference type="Proteomes" id="UP000580250"/>
    </source>
</evidence>
<dbReference type="EMBL" id="CAJEWN010000222">
    <property type="protein sequence ID" value="CAD2173720.1"/>
    <property type="molecule type" value="Genomic_DNA"/>
</dbReference>
<accession>A0A6V7VFI8</accession>
<dbReference type="OrthoDB" id="5871556at2759"/>
<feature type="signal peptide" evidence="1">
    <location>
        <begin position="1"/>
        <end position="19"/>
    </location>
</feature>
<comment type="caution">
    <text evidence="3">The sequence shown here is derived from an EMBL/GenBank/DDBJ whole genome shotgun (WGS) entry which is preliminary data.</text>
</comment>
<keyword evidence="1" id="KW-0732">Signal</keyword>
<dbReference type="PANTHER" id="PTHR37442:SF1">
    <property type="entry name" value="CHONDROITIN PROTEOGLYCAN 4 DOMAIN-CONTAINING PROTEIN"/>
    <property type="match status" value="1"/>
</dbReference>
<protein>
    <recommendedName>
        <fullName evidence="2">Chondroitin proteoglycan 4 domain-containing protein</fullName>
    </recommendedName>
</protein>
<dbReference type="Pfam" id="PF15481">
    <property type="entry name" value="CPG4"/>
    <property type="match status" value="1"/>
</dbReference>
<organism evidence="3 4">
    <name type="scientific">Meloidogyne enterolobii</name>
    <name type="common">Root-knot nematode worm</name>
    <name type="synonym">Meloidogyne mayaguensis</name>
    <dbReference type="NCBI Taxonomy" id="390850"/>
    <lineage>
        <taxon>Eukaryota</taxon>
        <taxon>Metazoa</taxon>
        <taxon>Ecdysozoa</taxon>
        <taxon>Nematoda</taxon>
        <taxon>Chromadorea</taxon>
        <taxon>Rhabditida</taxon>
        <taxon>Tylenchina</taxon>
        <taxon>Tylenchomorpha</taxon>
        <taxon>Tylenchoidea</taxon>
        <taxon>Meloidogynidae</taxon>
        <taxon>Meloidogyninae</taxon>
        <taxon>Meloidogyne</taxon>
    </lineage>
</organism>
<reference evidence="3 4" key="1">
    <citation type="submission" date="2020-08" db="EMBL/GenBank/DDBJ databases">
        <authorList>
            <person name="Koutsovoulos G."/>
            <person name="Danchin GJ E."/>
        </authorList>
    </citation>
    <scope>NUCLEOTIDE SEQUENCE [LARGE SCALE GENOMIC DNA]</scope>
</reference>
<feature type="chain" id="PRO_5027842912" description="Chondroitin proteoglycan 4 domain-containing protein" evidence="1">
    <location>
        <begin position="20"/>
        <end position="257"/>
    </location>
</feature>
<evidence type="ECO:0000313" key="3">
    <source>
        <dbReference type="EMBL" id="CAD2173720.1"/>
    </source>
</evidence>
<dbReference type="InterPro" id="IPR029153">
    <property type="entry name" value="CPG4"/>
</dbReference>
<feature type="domain" description="Chondroitin proteoglycan 4" evidence="2">
    <location>
        <begin position="54"/>
        <end position="147"/>
    </location>
</feature>
<evidence type="ECO:0000259" key="2">
    <source>
        <dbReference type="Pfam" id="PF15481"/>
    </source>
</evidence>
<dbReference type="InterPro" id="IPR053123">
    <property type="entry name" value="CPG4-like"/>
</dbReference>
<dbReference type="PANTHER" id="PTHR37442">
    <property type="entry name" value="F18A1.7 PROTEIN-RELATED"/>
    <property type="match status" value="1"/>
</dbReference>
<name>A0A6V7VFI8_MELEN</name>
<proteinExistence type="predicted"/>
<dbReference type="Proteomes" id="UP000580250">
    <property type="component" value="Unassembled WGS sequence"/>
</dbReference>
<gene>
    <name evidence="3" type="ORF">MENT_LOCUS25342</name>
</gene>